<dbReference type="InterPro" id="IPR032675">
    <property type="entry name" value="LRR_dom_sf"/>
</dbReference>
<dbReference type="Proteomes" id="UP000194127">
    <property type="component" value="Unassembled WGS sequence"/>
</dbReference>
<dbReference type="RefSeq" id="XP_024343706.1">
    <property type="nucleotide sequence ID" value="XM_024488368.1"/>
</dbReference>
<dbReference type="OrthoDB" id="2595178at2759"/>
<evidence type="ECO:0000313" key="1">
    <source>
        <dbReference type="EMBL" id="OSX66912.1"/>
    </source>
</evidence>
<evidence type="ECO:0000313" key="2">
    <source>
        <dbReference type="Proteomes" id="UP000194127"/>
    </source>
</evidence>
<accession>A0A1X6NEH9</accession>
<dbReference type="STRING" id="670580.A0A1X6NEH9"/>
<dbReference type="Gene3D" id="3.80.10.10">
    <property type="entry name" value="Ribonuclease Inhibitor"/>
    <property type="match status" value="1"/>
</dbReference>
<sequence>MSYTTTGASTILLSPRPLARYPGHFLLLPLLPYRPSLKPLPSEIWSKILAYVYQHYDCELPGSLVQRDLLRQGLLLVCKDLKDVALPLFYEHVYINSLARLERFAEHLHVSDQKWDSIRRIPYSTPGRWVQTLDLRELDIASPAEAYRLDNALNLLFPLLPFLIRFMVSPSIVLSRRAVGGIATRPETVHLRVLKGIRFESSSHVEPDHFVELLRACVGLEELSVIGTGVDMLDSSVSQEPLPFKPLHLPHLRKLVLLSLPCSPVMYALLHSPLPSLRHLTISPCDDTAVPCSLVPRFIHAHGAQLSSLHLFTAKTWPATSSPSPPTLLTSCPALHHLSLETPLPILMLPAFADAEPHPLCILSLPRPRPEFLAVLEALLPRLPALNTIRTRDVRWLRPGMSARAQQAGVQGEMVEWRRRFGRRGIQIVDSDWKTGLE</sequence>
<dbReference type="SUPFAM" id="SSF52047">
    <property type="entry name" value="RNI-like"/>
    <property type="match status" value="1"/>
</dbReference>
<keyword evidence="2" id="KW-1185">Reference proteome</keyword>
<reference evidence="1 2" key="1">
    <citation type="submission" date="2017-04" db="EMBL/GenBank/DDBJ databases">
        <title>Genome Sequence of the Model Brown-Rot Fungus Postia placenta SB12.</title>
        <authorList>
            <consortium name="DOE Joint Genome Institute"/>
            <person name="Gaskell J."/>
            <person name="Kersten P."/>
            <person name="Larrondo L.F."/>
            <person name="Canessa P."/>
            <person name="Martinez D."/>
            <person name="Hibbett D."/>
            <person name="Schmoll M."/>
            <person name="Kubicek C.P."/>
            <person name="Martinez A.T."/>
            <person name="Yadav J."/>
            <person name="Master E."/>
            <person name="Magnuson J.K."/>
            <person name="James T."/>
            <person name="Yaver D."/>
            <person name="Berka R."/>
            <person name="Labutti K."/>
            <person name="Lipzen A."/>
            <person name="Aerts A."/>
            <person name="Barry K."/>
            <person name="Henrissat B."/>
            <person name="Blanchette R."/>
            <person name="Grigoriev I."/>
            <person name="Cullen D."/>
        </authorList>
    </citation>
    <scope>NUCLEOTIDE SEQUENCE [LARGE SCALE GENOMIC DNA]</scope>
    <source>
        <strain evidence="1 2">MAD-698-R-SB12</strain>
    </source>
</reference>
<gene>
    <name evidence="1" type="ORF">POSPLADRAFT_1175619</name>
</gene>
<dbReference type="AlphaFoldDB" id="A0A1X6NEH9"/>
<dbReference type="EMBL" id="KZ110591">
    <property type="protein sequence ID" value="OSX66912.1"/>
    <property type="molecule type" value="Genomic_DNA"/>
</dbReference>
<organism evidence="1 2">
    <name type="scientific">Postia placenta MAD-698-R-SB12</name>
    <dbReference type="NCBI Taxonomy" id="670580"/>
    <lineage>
        <taxon>Eukaryota</taxon>
        <taxon>Fungi</taxon>
        <taxon>Dikarya</taxon>
        <taxon>Basidiomycota</taxon>
        <taxon>Agaricomycotina</taxon>
        <taxon>Agaricomycetes</taxon>
        <taxon>Polyporales</taxon>
        <taxon>Adustoporiaceae</taxon>
        <taxon>Rhodonia</taxon>
    </lineage>
</organism>
<dbReference type="GeneID" id="36333317"/>
<name>A0A1X6NEH9_9APHY</name>
<protein>
    <submittedName>
        <fullName evidence="1">Uncharacterized protein</fullName>
    </submittedName>
</protein>
<proteinExistence type="predicted"/>